<dbReference type="Proteomes" id="UP000321057">
    <property type="component" value="Unassembled WGS sequence"/>
</dbReference>
<reference evidence="3 4" key="1">
    <citation type="submission" date="2018-06" db="EMBL/GenBank/DDBJ databases">
        <authorList>
            <consortium name="Pathogen Informatics"/>
            <person name="Doyle S."/>
        </authorList>
    </citation>
    <scope>NUCLEOTIDE SEQUENCE [LARGE SCALE GENOMIC DNA]</scope>
    <source>
        <strain evidence="3 4">NCTC12195</strain>
    </source>
</reference>
<dbReference type="SUPFAM" id="SSF53041">
    <property type="entry name" value="Resolvase-like"/>
    <property type="match status" value="1"/>
</dbReference>
<protein>
    <submittedName>
        <fullName evidence="3">Recombinase</fullName>
    </submittedName>
</protein>
<dbReference type="GO" id="GO:0000150">
    <property type="term" value="F:DNA strand exchange activity"/>
    <property type="evidence" value="ECO:0007669"/>
    <property type="project" value="InterPro"/>
</dbReference>
<organism evidence="3 4">
    <name type="scientific">Staphylococcus gallinarum</name>
    <dbReference type="NCBI Taxonomy" id="1293"/>
    <lineage>
        <taxon>Bacteria</taxon>
        <taxon>Bacillati</taxon>
        <taxon>Bacillota</taxon>
        <taxon>Bacilli</taxon>
        <taxon>Bacillales</taxon>
        <taxon>Staphylococcaceae</taxon>
        <taxon>Staphylococcus</taxon>
    </lineage>
</organism>
<dbReference type="EMBL" id="UHDK01000003">
    <property type="protein sequence ID" value="SUQ38533.1"/>
    <property type="molecule type" value="Genomic_DNA"/>
</dbReference>
<evidence type="ECO:0000313" key="2">
    <source>
        <dbReference type="EMBL" id="GEQ07081.1"/>
    </source>
</evidence>
<evidence type="ECO:0000313" key="4">
    <source>
        <dbReference type="Proteomes" id="UP000255277"/>
    </source>
</evidence>
<gene>
    <name evidence="3" type="primary">bin3_1</name>
    <name evidence="3" type="ORF">NCTC12195_04909</name>
    <name evidence="2" type="ORF">SGA02_29090</name>
</gene>
<dbReference type="Gene3D" id="3.40.50.1390">
    <property type="entry name" value="Resolvase, N-terminal catalytic domain"/>
    <property type="match status" value="1"/>
</dbReference>
<evidence type="ECO:0000313" key="3">
    <source>
        <dbReference type="EMBL" id="SUQ38533.1"/>
    </source>
</evidence>
<name>A0A380SBB0_STAGA</name>
<dbReference type="InterPro" id="IPR006119">
    <property type="entry name" value="Resolv_N"/>
</dbReference>
<dbReference type="InterPro" id="IPR036162">
    <property type="entry name" value="Resolvase-like_N_sf"/>
</dbReference>
<evidence type="ECO:0000259" key="1">
    <source>
        <dbReference type="PROSITE" id="PS51736"/>
    </source>
</evidence>
<dbReference type="PROSITE" id="PS51736">
    <property type="entry name" value="RECOMBINASES_3"/>
    <property type="match status" value="1"/>
</dbReference>
<dbReference type="Pfam" id="PF00239">
    <property type="entry name" value="Resolvase"/>
    <property type="match status" value="1"/>
</dbReference>
<accession>A0A380SBB0</accession>
<reference evidence="2 5" key="2">
    <citation type="submission" date="2019-07" db="EMBL/GenBank/DDBJ databases">
        <title>Whole genome shotgun sequence of Staphylococcus gallinarum NBRC 109767.</title>
        <authorList>
            <person name="Hosoyama A."/>
            <person name="Uohara A."/>
            <person name="Ohji S."/>
            <person name="Ichikawa N."/>
        </authorList>
    </citation>
    <scope>NUCLEOTIDE SEQUENCE [LARGE SCALE GENOMIC DNA]</scope>
    <source>
        <strain evidence="2 5">NBRC 109767</strain>
    </source>
</reference>
<sequence length="62" mass="7146">MIISYARVPSIDKNLARQLDNLKTFGVEKIFTENQSGKSVKNRPVFQEALNFVRMGDRFVVE</sequence>
<keyword evidence="5" id="KW-1185">Reference proteome</keyword>
<dbReference type="Proteomes" id="UP000255277">
    <property type="component" value="Unassembled WGS sequence"/>
</dbReference>
<proteinExistence type="predicted"/>
<dbReference type="AlphaFoldDB" id="A0A380SBB0"/>
<dbReference type="GO" id="GO:0003677">
    <property type="term" value="F:DNA binding"/>
    <property type="evidence" value="ECO:0007669"/>
    <property type="project" value="InterPro"/>
</dbReference>
<evidence type="ECO:0000313" key="5">
    <source>
        <dbReference type="Proteomes" id="UP000321057"/>
    </source>
</evidence>
<dbReference type="EMBL" id="BKAX01000019">
    <property type="protein sequence ID" value="GEQ07081.1"/>
    <property type="molecule type" value="Genomic_DNA"/>
</dbReference>
<feature type="domain" description="Resolvase/invertase-type recombinase catalytic" evidence="1">
    <location>
        <begin position="1"/>
        <end position="62"/>
    </location>
</feature>